<evidence type="ECO:0000259" key="6">
    <source>
        <dbReference type="PROSITE" id="PS50850"/>
    </source>
</evidence>
<evidence type="ECO:0000256" key="2">
    <source>
        <dbReference type="ARBA" id="ARBA00022692"/>
    </source>
</evidence>
<organism evidence="7 8">
    <name type="scientific">Streptosporangium lutulentum</name>
    <dbReference type="NCBI Taxonomy" id="1461250"/>
    <lineage>
        <taxon>Bacteria</taxon>
        <taxon>Bacillati</taxon>
        <taxon>Actinomycetota</taxon>
        <taxon>Actinomycetes</taxon>
        <taxon>Streptosporangiales</taxon>
        <taxon>Streptosporangiaceae</taxon>
        <taxon>Streptosporangium</taxon>
    </lineage>
</organism>
<feature type="transmembrane region" description="Helical" evidence="5">
    <location>
        <begin position="268"/>
        <end position="289"/>
    </location>
</feature>
<dbReference type="RefSeq" id="WP_307554754.1">
    <property type="nucleotide sequence ID" value="NZ_JAUSQU010000001.1"/>
</dbReference>
<keyword evidence="8" id="KW-1185">Reference proteome</keyword>
<comment type="subcellular location">
    <subcellularLocation>
        <location evidence="1">Cell membrane</location>
        <topology evidence="1">Multi-pass membrane protein</topology>
    </subcellularLocation>
</comment>
<keyword evidence="2 5" id="KW-0812">Transmembrane</keyword>
<dbReference type="InterPro" id="IPR020846">
    <property type="entry name" value="MFS_dom"/>
</dbReference>
<feature type="transmembrane region" description="Helical" evidence="5">
    <location>
        <begin position="85"/>
        <end position="104"/>
    </location>
</feature>
<dbReference type="EMBL" id="JAUSQU010000001">
    <property type="protein sequence ID" value="MDP9841428.1"/>
    <property type="molecule type" value="Genomic_DNA"/>
</dbReference>
<feature type="transmembrane region" description="Helical" evidence="5">
    <location>
        <begin position="211"/>
        <end position="230"/>
    </location>
</feature>
<dbReference type="PROSITE" id="PS50850">
    <property type="entry name" value="MFS"/>
    <property type="match status" value="1"/>
</dbReference>
<sequence>MTILTAVERPAGIFAQPYRALTVGMVALMALVAFEYLAVATAMPVVADELDGHALYGLAFSGAMAAGVIATVLGGRWSDVKGPIAPLWTGTATFAAGLVVAGLAPTMDLFIAGRFVQGFGGGILQVSLYVLVSRVYPAEIHPRVFSVFATAWVVPSMIGPAITGFVVEGAGWRWVFIGVTILLLPAALLFGRGLISAPMSEQPPLGARSSIVRRLGWAVLVAVGAALMQYGGAARGAGLILLLVGLATLGAALPRLLPPGTLLAARGLPSVIALRGIVAGAAIGGEAFLPLMLTEERGLSLTMAGLTLTGGALSWSFGSWVVGRRRFDRVLVLRTGSVLVATGLTLMGLTVFAVVPVAGAFVGEIVLGLGMGIVYPTLSVLVLELSRPGEEGENSASLGVGESVYTVVAVAVTGAILAALGAAVFTYVLCFALTALMAATGALVASRVAVPRS</sequence>
<feature type="domain" description="Major facilitator superfamily (MFS) profile" evidence="6">
    <location>
        <begin position="21"/>
        <end position="453"/>
    </location>
</feature>
<feature type="transmembrane region" description="Helical" evidence="5">
    <location>
        <begin position="335"/>
        <end position="355"/>
    </location>
</feature>
<feature type="transmembrane region" description="Helical" evidence="5">
    <location>
        <begin position="172"/>
        <end position="190"/>
    </location>
</feature>
<evidence type="ECO:0000256" key="3">
    <source>
        <dbReference type="ARBA" id="ARBA00022989"/>
    </source>
</evidence>
<dbReference type="PRINTS" id="PR01036">
    <property type="entry name" value="TCRTETB"/>
</dbReference>
<feature type="transmembrane region" description="Helical" evidence="5">
    <location>
        <begin position="404"/>
        <end position="425"/>
    </location>
</feature>
<comment type="caution">
    <text evidence="7">The sequence shown here is derived from an EMBL/GenBank/DDBJ whole genome shotgun (WGS) entry which is preliminary data.</text>
</comment>
<reference evidence="7 8" key="1">
    <citation type="submission" date="2023-07" db="EMBL/GenBank/DDBJ databases">
        <title>Sequencing the genomes of 1000 actinobacteria strains.</title>
        <authorList>
            <person name="Klenk H.-P."/>
        </authorList>
    </citation>
    <scope>NUCLEOTIDE SEQUENCE [LARGE SCALE GENOMIC DNA]</scope>
    <source>
        <strain evidence="7 8">DSM 46740</strain>
    </source>
</reference>
<feature type="transmembrane region" description="Helical" evidence="5">
    <location>
        <begin position="236"/>
        <end position="256"/>
    </location>
</feature>
<evidence type="ECO:0000313" key="7">
    <source>
        <dbReference type="EMBL" id="MDP9841428.1"/>
    </source>
</evidence>
<keyword evidence="3 5" id="KW-1133">Transmembrane helix</keyword>
<dbReference type="Gene3D" id="1.20.1250.20">
    <property type="entry name" value="MFS general substrate transporter like domains"/>
    <property type="match status" value="2"/>
</dbReference>
<feature type="transmembrane region" description="Helical" evidence="5">
    <location>
        <begin position="361"/>
        <end position="383"/>
    </location>
</feature>
<feature type="transmembrane region" description="Helical" evidence="5">
    <location>
        <begin position="21"/>
        <end position="47"/>
    </location>
</feature>
<evidence type="ECO:0000256" key="1">
    <source>
        <dbReference type="ARBA" id="ARBA00004651"/>
    </source>
</evidence>
<evidence type="ECO:0000313" key="8">
    <source>
        <dbReference type="Proteomes" id="UP001225356"/>
    </source>
</evidence>
<dbReference type="SUPFAM" id="SSF103473">
    <property type="entry name" value="MFS general substrate transporter"/>
    <property type="match status" value="1"/>
</dbReference>
<accession>A0ABT9Q4Z8</accession>
<dbReference type="PANTHER" id="PTHR23501">
    <property type="entry name" value="MAJOR FACILITATOR SUPERFAMILY"/>
    <property type="match status" value="1"/>
</dbReference>
<dbReference type="InterPro" id="IPR011701">
    <property type="entry name" value="MFS"/>
</dbReference>
<feature type="transmembrane region" description="Helical" evidence="5">
    <location>
        <begin position="53"/>
        <end position="73"/>
    </location>
</feature>
<dbReference type="Pfam" id="PF07690">
    <property type="entry name" value="MFS_1"/>
    <property type="match status" value="1"/>
</dbReference>
<feature type="transmembrane region" description="Helical" evidence="5">
    <location>
        <begin position="144"/>
        <end position="166"/>
    </location>
</feature>
<proteinExistence type="predicted"/>
<feature type="transmembrane region" description="Helical" evidence="5">
    <location>
        <begin position="431"/>
        <end position="450"/>
    </location>
</feature>
<keyword evidence="4 5" id="KW-0472">Membrane</keyword>
<evidence type="ECO:0000256" key="4">
    <source>
        <dbReference type="ARBA" id="ARBA00023136"/>
    </source>
</evidence>
<dbReference type="InterPro" id="IPR036259">
    <property type="entry name" value="MFS_trans_sf"/>
</dbReference>
<gene>
    <name evidence="7" type="ORF">J2853_000639</name>
</gene>
<feature type="transmembrane region" description="Helical" evidence="5">
    <location>
        <begin position="110"/>
        <end position="132"/>
    </location>
</feature>
<feature type="transmembrane region" description="Helical" evidence="5">
    <location>
        <begin position="301"/>
        <end position="323"/>
    </location>
</feature>
<protein>
    <submittedName>
        <fullName evidence="7">MFS family permease</fullName>
    </submittedName>
</protein>
<dbReference type="Proteomes" id="UP001225356">
    <property type="component" value="Unassembled WGS sequence"/>
</dbReference>
<dbReference type="PANTHER" id="PTHR23501:SF154">
    <property type="entry name" value="MULTIDRUG-EFFLUX TRANSPORTER RV1634-RELATED"/>
    <property type="match status" value="1"/>
</dbReference>
<name>A0ABT9Q4Z8_9ACTN</name>
<evidence type="ECO:0000256" key="5">
    <source>
        <dbReference type="SAM" id="Phobius"/>
    </source>
</evidence>